<dbReference type="GO" id="GO:0020037">
    <property type="term" value="F:heme binding"/>
    <property type="evidence" value="ECO:0007669"/>
    <property type="project" value="InterPro"/>
</dbReference>
<dbReference type="EC" id="1.11.1.6" evidence="3 10"/>
<feature type="region of interest" description="Disordered" evidence="12">
    <location>
        <begin position="684"/>
        <end position="832"/>
    </location>
</feature>
<keyword evidence="4 10" id="KW-0575">Peroxidase</keyword>
<dbReference type="InterPro" id="IPR002226">
    <property type="entry name" value="Catalase_haem_BS"/>
</dbReference>
<gene>
    <name evidence="14" type="ORF">H2204_008013</name>
</gene>
<evidence type="ECO:0000256" key="11">
    <source>
        <dbReference type="RuleBase" id="RU004142"/>
    </source>
</evidence>
<feature type="compositionally biased region" description="Basic residues" evidence="12">
    <location>
        <begin position="822"/>
        <end position="832"/>
    </location>
</feature>
<evidence type="ECO:0000256" key="6">
    <source>
        <dbReference type="ARBA" id="ARBA00022723"/>
    </source>
</evidence>
<feature type="region of interest" description="Disordered" evidence="12">
    <location>
        <begin position="1"/>
        <end position="58"/>
    </location>
</feature>
<dbReference type="Gene3D" id="2.40.180.10">
    <property type="entry name" value="Catalase core domain"/>
    <property type="match status" value="1"/>
</dbReference>
<dbReference type="AlphaFoldDB" id="A0AA38Y294"/>
<keyword evidence="5 10" id="KW-0349">Heme</keyword>
<dbReference type="PANTHER" id="PTHR42821">
    <property type="entry name" value="CATALASE"/>
    <property type="match status" value="1"/>
</dbReference>
<evidence type="ECO:0000256" key="3">
    <source>
        <dbReference type="ARBA" id="ARBA00012314"/>
    </source>
</evidence>
<dbReference type="Pfam" id="PF00199">
    <property type="entry name" value="Catalase"/>
    <property type="match status" value="1"/>
</dbReference>
<dbReference type="Gene3D" id="1.20.1370.20">
    <property type="match status" value="1"/>
</dbReference>
<dbReference type="InterPro" id="IPR018028">
    <property type="entry name" value="Catalase"/>
</dbReference>
<dbReference type="SMART" id="SM01060">
    <property type="entry name" value="Catalase"/>
    <property type="match status" value="1"/>
</dbReference>
<dbReference type="EMBL" id="JAPDRN010000056">
    <property type="protein sequence ID" value="KAJ9631567.1"/>
    <property type="molecule type" value="Genomic_DNA"/>
</dbReference>
<feature type="compositionally biased region" description="Basic residues" evidence="12">
    <location>
        <begin position="767"/>
        <end position="801"/>
    </location>
</feature>
<evidence type="ECO:0000313" key="14">
    <source>
        <dbReference type="EMBL" id="KAJ9631567.1"/>
    </source>
</evidence>
<dbReference type="PANTHER" id="PTHR42821:SF1">
    <property type="entry name" value="CATALASE-B"/>
    <property type="match status" value="1"/>
</dbReference>
<name>A0AA38Y294_9EURO</name>
<comment type="cofactor">
    <cofactor evidence="1">
        <name>heme</name>
        <dbReference type="ChEBI" id="CHEBI:30413"/>
    </cofactor>
</comment>
<comment type="function">
    <text evidence="11">Catalyzes the degradation of hydrogen peroxide (H(2)O(2)) generated by peroxisomal oxidases to water and oxygen, thereby protecting cells from the toxic effects of hydrogen peroxide.</text>
</comment>
<dbReference type="PROSITE" id="PS00438">
    <property type="entry name" value="CATALASE_2"/>
    <property type="match status" value="1"/>
</dbReference>
<dbReference type="Pfam" id="PF06628">
    <property type="entry name" value="Catalase-rel"/>
    <property type="match status" value="1"/>
</dbReference>
<dbReference type="FunFam" id="2.40.180.10:FF:000003">
    <property type="entry name" value="Catalase"/>
    <property type="match status" value="1"/>
</dbReference>
<dbReference type="InterPro" id="IPR011614">
    <property type="entry name" value="Catalase_core"/>
</dbReference>
<dbReference type="CDD" id="cd03132">
    <property type="entry name" value="GATase1_catalase"/>
    <property type="match status" value="1"/>
</dbReference>
<feature type="compositionally biased region" description="Basic and acidic residues" evidence="12">
    <location>
        <begin position="693"/>
        <end position="719"/>
    </location>
</feature>
<dbReference type="InterPro" id="IPR010582">
    <property type="entry name" value="Catalase_immune_responsive"/>
</dbReference>
<feature type="region of interest" description="Disordered" evidence="12">
    <location>
        <begin position="891"/>
        <end position="963"/>
    </location>
</feature>
<dbReference type="GO" id="GO:0070301">
    <property type="term" value="P:cellular response to hydrogen peroxide"/>
    <property type="evidence" value="ECO:0007669"/>
    <property type="project" value="UniProtKB-ARBA"/>
</dbReference>
<evidence type="ECO:0000256" key="10">
    <source>
        <dbReference type="RuleBase" id="RU000498"/>
    </source>
</evidence>
<accession>A0AA38Y294</accession>
<keyword evidence="9 10" id="KW-0376">Hydrogen peroxide</keyword>
<keyword evidence="8 10" id="KW-0408">Iron</keyword>
<protein>
    <recommendedName>
        <fullName evidence="3 10">Catalase</fullName>
        <ecNumber evidence="3 10">1.11.1.6</ecNumber>
    </recommendedName>
</protein>
<evidence type="ECO:0000256" key="2">
    <source>
        <dbReference type="ARBA" id="ARBA00005329"/>
    </source>
</evidence>
<dbReference type="PROSITE" id="PS51402">
    <property type="entry name" value="CATALASE_3"/>
    <property type="match status" value="1"/>
</dbReference>
<evidence type="ECO:0000256" key="12">
    <source>
        <dbReference type="SAM" id="MobiDB-lite"/>
    </source>
</evidence>
<sequence>MAASKPTGKRAPATPSADRDSRGQGDELHQLAGGAHPVLTSNQGIPVADNQNSLRQGPRGPTLLEDFLLREKITHFDHERIPERIVHARGSAAHGYFELTRSLGKVTRAKILTEVGVKTPVFTRFSTVAGGAGSVDTPRDVRGFAVKFYTREGNWDLVGNNIPVFFIQDAINFPDLIHAVKMEPDRAFPQAASAHDTFWDFVSLMPESMHMIMWAMSDRTIPRSLRTIEGFGIHSFRLLDEEGNSTFVKFHWRPKLGLQSTIWDEALKLQAADNDFHRRDLFEAIQRGDFPEWELAVQLFSEEQADGFPFDHLDPTKIIPESLVPLQVIGRMVLDRWPDNFFAETEQVAFCPANVPPGIDFSNDPLLQGRLFSYLDTQLIRLGGPNFHQIPINAPKCPFANHQRDGHMQMQVPKGRVAYDPSSLQEDSPRETPAGFRSHASADDGRKGRTRAESFADHYSQARMFFRSLEKPEQAHLASALVFELSKVETEKVRVRTVSHLRNIDEGLAKRVADGLALRTLPDPAPTATPAQDLPAAPEVRVIGRNKPVLQGRCIGILFDEGSDARVIANLRKATEKAGASVKLVAPKVGGATLSDGKVQAADGQLAGTPSVIFDAIAVVLSADAGKALAKEAAAVGFVSDAWAHLKAIASDEGAQALLKAARVGNDAGTVEAEDSNAFLTAAATRQRIPMPRGDKSAYTDKQKRQAEHIEQSERERGASEGTAERIAWATVNKQDGGGKRSGSARKATKKAARKTTAKKASASKAPAKKVAKKTAAKKTPAKKAATRKTAAKKAVKKAPAKKAAASKATKKTASRSTAAKKAAKTRAAKKAVRKTAAKKAARTRAGGHVPRVRQQGLQLSYARRPQQPVMTRLQAQRRHPDLRQQCAIDMCSPVRHRPSSRRASNATGGTGQAGDSSAAPAAGNGTGRRAKVAASTSPRSAAGCRAASSTANGPEKDSASRMKGWWGSCGHSHLASVAADSNGVDILPVPSRPGSISRGSTCSALLLLRRSRLRDTAAFAAGRGYQGESLMRWTYALAMMALMLPLSTFASDGWINGDGKPVPQTDAIKSREVFAASLLVTSDADWQAKWEAPADTTPNFTEASDVQLGGELFVLTFLSNPQLGEDGAAKVHCDVRMLRPDGSASVDERDVLCFTAALPGPPTLLYMTNLHLSFVAEAGDPKGTWTAQMAVRDLLRNVSLPLQARFDVR</sequence>
<reference evidence="14" key="1">
    <citation type="submission" date="2022-10" db="EMBL/GenBank/DDBJ databases">
        <title>Culturing micro-colonial fungi from biological soil crusts in the Mojave desert and describing Neophaeococcomyces mojavensis, and introducing the new genera and species Taxawa tesnikishii.</title>
        <authorList>
            <person name="Kurbessoian T."/>
            <person name="Stajich J.E."/>
        </authorList>
    </citation>
    <scope>NUCLEOTIDE SEQUENCE</scope>
    <source>
        <strain evidence="14">TK_35</strain>
    </source>
</reference>
<keyword evidence="7 10" id="KW-0560">Oxidoreductase</keyword>
<proteinExistence type="inferred from homology"/>
<feature type="region of interest" description="Disordered" evidence="12">
    <location>
        <begin position="418"/>
        <end position="452"/>
    </location>
</feature>
<organism evidence="14">
    <name type="scientific">Knufia peltigerae</name>
    <dbReference type="NCBI Taxonomy" id="1002370"/>
    <lineage>
        <taxon>Eukaryota</taxon>
        <taxon>Fungi</taxon>
        <taxon>Dikarya</taxon>
        <taxon>Ascomycota</taxon>
        <taxon>Pezizomycotina</taxon>
        <taxon>Eurotiomycetes</taxon>
        <taxon>Chaetothyriomycetidae</taxon>
        <taxon>Chaetothyriales</taxon>
        <taxon>Trichomeriaceae</taxon>
        <taxon>Knufia</taxon>
    </lineage>
</organism>
<evidence type="ECO:0000256" key="5">
    <source>
        <dbReference type="ARBA" id="ARBA00022617"/>
    </source>
</evidence>
<feature type="compositionally biased region" description="Polar residues" evidence="12">
    <location>
        <begin position="39"/>
        <end position="55"/>
    </location>
</feature>
<feature type="compositionally biased region" description="Basic residues" evidence="12">
    <location>
        <begin position="743"/>
        <end position="758"/>
    </location>
</feature>
<evidence type="ECO:0000256" key="8">
    <source>
        <dbReference type="ARBA" id="ARBA00023004"/>
    </source>
</evidence>
<evidence type="ECO:0000256" key="9">
    <source>
        <dbReference type="ARBA" id="ARBA00023324"/>
    </source>
</evidence>
<dbReference type="SUPFAM" id="SSF52317">
    <property type="entry name" value="Class I glutamine amidotransferase-like"/>
    <property type="match status" value="1"/>
</dbReference>
<dbReference type="InterPro" id="IPR024708">
    <property type="entry name" value="Catalase_AS"/>
</dbReference>
<dbReference type="GO" id="GO:0046872">
    <property type="term" value="F:metal ion binding"/>
    <property type="evidence" value="ECO:0007669"/>
    <property type="project" value="UniProtKB-KW"/>
</dbReference>
<evidence type="ECO:0000259" key="13">
    <source>
        <dbReference type="SMART" id="SM01060"/>
    </source>
</evidence>
<dbReference type="InterPro" id="IPR029062">
    <property type="entry name" value="Class_I_gatase-like"/>
</dbReference>
<dbReference type="Gene3D" id="3.40.50.880">
    <property type="match status" value="1"/>
</dbReference>
<comment type="catalytic activity">
    <reaction evidence="10">
        <text>2 H2O2 = O2 + 2 H2O</text>
        <dbReference type="Rhea" id="RHEA:20309"/>
        <dbReference type="ChEBI" id="CHEBI:15377"/>
        <dbReference type="ChEBI" id="CHEBI:15379"/>
        <dbReference type="ChEBI" id="CHEBI:16240"/>
        <dbReference type="EC" id="1.11.1.6"/>
    </reaction>
</comment>
<comment type="caution">
    <text evidence="14">The sequence shown here is derived from an EMBL/GenBank/DDBJ whole genome shotgun (WGS) entry which is preliminary data.</text>
</comment>
<dbReference type="InterPro" id="IPR024712">
    <property type="entry name" value="Catalase_clade2"/>
</dbReference>
<feature type="domain" description="Catalase core" evidence="13">
    <location>
        <begin position="40"/>
        <end position="428"/>
    </location>
</feature>
<evidence type="ECO:0000256" key="7">
    <source>
        <dbReference type="ARBA" id="ARBA00023002"/>
    </source>
</evidence>
<dbReference type="GO" id="GO:0042744">
    <property type="term" value="P:hydrogen peroxide catabolic process"/>
    <property type="evidence" value="ECO:0007669"/>
    <property type="project" value="UniProtKB-KW"/>
</dbReference>
<evidence type="ECO:0000256" key="4">
    <source>
        <dbReference type="ARBA" id="ARBA00022559"/>
    </source>
</evidence>
<dbReference type="InterPro" id="IPR043156">
    <property type="entry name" value="Catalase_clade2_helical"/>
</dbReference>
<feature type="compositionally biased region" description="Basic and acidic residues" evidence="12">
    <location>
        <begin position="440"/>
        <end position="452"/>
    </location>
</feature>
<keyword evidence="6 10" id="KW-0479">Metal-binding</keyword>
<dbReference type="InterPro" id="IPR041399">
    <property type="entry name" value="Catalase_large_C"/>
</dbReference>
<dbReference type="PROSITE" id="PS00437">
    <property type="entry name" value="CATALASE_1"/>
    <property type="match status" value="1"/>
</dbReference>
<dbReference type="PRINTS" id="PR00067">
    <property type="entry name" value="CATALASE"/>
</dbReference>
<dbReference type="GO" id="GO:0004096">
    <property type="term" value="F:catalase activity"/>
    <property type="evidence" value="ECO:0007669"/>
    <property type="project" value="UniProtKB-EC"/>
</dbReference>
<feature type="compositionally biased region" description="Basic and acidic residues" evidence="12">
    <location>
        <begin position="17"/>
        <end position="29"/>
    </location>
</feature>
<dbReference type="SUPFAM" id="SSF56634">
    <property type="entry name" value="Heme-dependent catalase-like"/>
    <property type="match status" value="1"/>
</dbReference>
<dbReference type="GO" id="GO:0005829">
    <property type="term" value="C:cytosol"/>
    <property type="evidence" value="ECO:0007669"/>
    <property type="project" value="TreeGrafter"/>
</dbReference>
<dbReference type="InterPro" id="IPR020835">
    <property type="entry name" value="Catalase_sf"/>
</dbReference>
<comment type="similarity">
    <text evidence="2 10">Belongs to the catalase family.</text>
</comment>
<evidence type="ECO:0000256" key="1">
    <source>
        <dbReference type="ARBA" id="ARBA00001971"/>
    </source>
</evidence>